<dbReference type="Proteomes" id="UP000198506">
    <property type="component" value="Unassembled WGS sequence"/>
</dbReference>
<evidence type="ECO:0000259" key="4">
    <source>
        <dbReference type="PROSITE" id="PS51071"/>
    </source>
</evidence>
<dbReference type="InterPro" id="IPR035472">
    <property type="entry name" value="RpiR-like_SIS"/>
</dbReference>
<dbReference type="Pfam" id="PF01380">
    <property type="entry name" value="SIS"/>
    <property type="match status" value="1"/>
</dbReference>
<name>A0AA94L061_9MICO</name>
<dbReference type="InterPro" id="IPR001347">
    <property type="entry name" value="SIS_dom"/>
</dbReference>
<dbReference type="InterPro" id="IPR047640">
    <property type="entry name" value="RpiR-like"/>
</dbReference>
<dbReference type="EMBL" id="FOZN01000003">
    <property type="protein sequence ID" value="SFS14778.1"/>
    <property type="molecule type" value="Genomic_DNA"/>
</dbReference>
<protein>
    <submittedName>
        <fullName evidence="6">Transcriptional regulator, RpiR family</fullName>
    </submittedName>
</protein>
<dbReference type="PROSITE" id="PS51071">
    <property type="entry name" value="HTH_RPIR"/>
    <property type="match status" value="1"/>
</dbReference>
<keyword evidence="3" id="KW-0804">Transcription</keyword>
<proteinExistence type="predicted"/>
<dbReference type="AlphaFoldDB" id="A0AA94L061"/>
<dbReference type="GO" id="GO:1901135">
    <property type="term" value="P:carbohydrate derivative metabolic process"/>
    <property type="evidence" value="ECO:0007669"/>
    <property type="project" value="InterPro"/>
</dbReference>
<reference evidence="6 7" key="1">
    <citation type="submission" date="2016-10" db="EMBL/GenBank/DDBJ databases">
        <authorList>
            <person name="Varghese N."/>
            <person name="Submissions S."/>
        </authorList>
    </citation>
    <scope>NUCLEOTIDE SEQUENCE [LARGE SCALE GENOMIC DNA]</scope>
    <source>
        <strain evidence="6 7">IAM 15147</strain>
    </source>
</reference>
<sequence length="293" mass="31405">MTQLPDGADAGSLSDVVRGSLDALSSGERKVGRALLANYPIAGLETVAELAKRASVSPPTVVRFVARLGFSGYPDFQRRLMREVHERLGSPLEQYGRADLQSADDDLARAARVFAAGIASTIDELPQSEFDRAVALLADAKHRIRLVGGRFSGMLAEYLGAHLVLLRRDVAVVEPDELARLGAIADARRGDVFIVFDYRRYDPRIVDVAQQTAGRGAEIVLFTDRWLSPAADVATTVLSADVQAPSPFDSLVPALALVEAVIAGVTDRLGESGRQRLAAIEAMRGHIAGPPRA</sequence>
<dbReference type="SUPFAM" id="SSF53697">
    <property type="entry name" value="SIS domain"/>
    <property type="match status" value="1"/>
</dbReference>
<dbReference type="InterPro" id="IPR000281">
    <property type="entry name" value="HTH_RpiR"/>
</dbReference>
<dbReference type="PROSITE" id="PS51464">
    <property type="entry name" value="SIS"/>
    <property type="match status" value="1"/>
</dbReference>
<dbReference type="Pfam" id="PF01418">
    <property type="entry name" value="HTH_6"/>
    <property type="match status" value="1"/>
</dbReference>
<evidence type="ECO:0000313" key="7">
    <source>
        <dbReference type="Proteomes" id="UP000198506"/>
    </source>
</evidence>
<evidence type="ECO:0000256" key="1">
    <source>
        <dbReference type="ARBA" id="ARBA00023015"/>
    </source>
</evidence>
<dbReference type="GO" id="GO:0097367">
    <property type="term" value="F:carbohydrate derivative binding"/>
    <property type="evidence" value="ECO:0007669"/>
    <property type="project" value="InterPro"/>
</dbReference>
<dbReference type="SUPFAM" id="SSF46689">
    <property type="entry name" value="Homeodomain-like"/>
    <property type="match status" value="1"/>
</dbReference>
<dbReference type="Gene3D" id="1.10.10.10">
    <property type="entry name" value="Winged helix-like DNA-binding domain superfamily/Winged helix DNA-binding domain"/>
    <property type="match status" value="1"/>
</dbReference>
<evidence type="ECO:0000313" key="6">
    <source>
        <dbReference type="EMBL" id="SFS14778.1"/>
    </source>
</evidence>
<evidence type="ECO:0000256" key="2">
    <source>
        <dbReference type="ARBA" id="ARBA00023125"/>
    </source>
</evidence>
<comment type="caution">
    <text evidence="6">The sequence shown here is derived from an EMBL/GenBank/DDBJ whole genome shotgun (WGS) entry which is preliminary data.</text>
</comment>
<gene>
    <name evidence="6" type="ORF">SAMN04487783_1907</name>
</gene>
<keyword evidence="1" id="KW-0805">Transcription regulation</keyword>
<dbReference type="GO" id="GO:0003700">
    <property type="term" value="F:DNA-binding transcription factor activity"/>
    <property type="evidence" value="ECO:0007669"/>
    <property type="project" value="InterPro"/>
</dbReference>
<organism evidence="6 7">
    <name type="scientific">Agrococcus baldri</name>
    <dbReference type="NCBI Taxonomy" id="153730"/>
    <lineage>
        <taxon>Bacteria</taxon>
        <taxon>Bacillati</taxon>
        <taxon>Actinomycetota</taxon>
        <taxon>Actinomycetes</taxon>
        <taxon>Micrococcales</taxon>
        <taxon>Microbacteriaceae</taxon>
        <taxon>Agrococcus</taxon>
    </lineage>
</organism>
<keyword evidence="7" id="KW-1185">Reference proteome</keyword>
<evidence type="ECO:0000256" key="3">
    <source>
        <dbReference type="ARBA" id="ARBA00023163"/>
    </source>
</evidence>
<dbReference type="InterPro" id="IPR036388">
    <property type="entry name" value="WH-like_DNA-bd_sf"/>
</dbReference>
<dbReference type="PANTHER" id="PTHR30514:SF18">
    <property type="entry name" value="RPIR-FAMILY TRANSCRIPTIONAL REGULATOR"/>
    <property type="match status" value="1"/>
</dbReference>
<dbReference type="InterPro" id="IPR046348">
    <property type="entry name" value="SIS_dom_sf"/>
</dbReference>
<dbReference type="RefSeq" id="WP_092918265.1">
    <property type="nucleotide sequence ID" value="NZ_FOZN01000003.1"/>
</dbReference>
<feature type="domain" description="HTH rpiR-type" evidence="4">
    <location>
        <begin position="11"/>
        <end position="87"/>
    </location>
</feature>
<feature type="domain" description="SIS" evidence="5">
    <location>
        <begin position="133"/>
        <end position="271"/>
    </location>
</feature>
<evidence type="ECO:0000259" key="5">
    <source>
        <dbReference type="PROSITE" id="PS51464"/>
    </source>
</evidence>
<dbReference type="PANTHER" id="PTHR30514">
    <property type="entry name" value="GLUCOKINASE"/>
    <property type="match status" value="1"/>
</dbReference>
<dbReference type="CDD" id="cd05013">
    <property type="entry name" value="SIS_RpiR"/>
    <property type="match status" value="1"/>
</dbReference>
<dbReference type="InterPro" id="IPR009057">
    <property type="entry name" value="Homeodomain-like_sf"/>
</dbReference>
<accession>A0AA94L061</accession>
<dbReference type="GO" id="GO:0003677">
    <property type="term" value="F:DNA binding"/>
    <property type="evidence" value="ECO:0007669"/>
    <property type="project" value="UniProtKB-KW"/>
</dbReference>
<dbReference type="Gene3D" id="3.40.50.10490">
    <property type="entry name" value="Glucose-6-phosphate isomerase like protein, domain 1"/>
    <property type="match status" value="1"/>
</dbReference>
<keyword evidence="2" id="KW-0238">DNA-binding</keyword>